<dbReference type="AlphaFoldDB" id="A0AB32UM19"/>
<evidence type="ECO:0000256" key="2">
    <source>
        <dbReference type="SAM" id="MobiDB-lite"/>
    </source>
</evidence>
<sequence length="560" mass="64473">MGQNLEGLNLMMQSNFQQRDGSSFTEDVQPSGASQYQNTLQVNQVPIIQNPREQDWTWQSNSLPNAVPIFIEGPQLGGVSLYQNTLQVPIIQNLGGQDWTWQSNLQPRHAHATNMEPILVVTGGTNSLGADIMEEQSDKKTTDKTDLSQSKSAIRSRGYRAKKQKLEETNKVEIDRLRKLNDGHKKFEEEKNVEIERLRKENDAYKKLEEENKVKIEKLCKEIDAYKKIEEENKVEIERLLEENATYKVSKIARLPEPTDQRVHCTRQLMKNMEEEQRSQLDRIKKAQEEMKDQLAKMIELMMNFSKGKRAVGDLAPVENQSIDNLRNDQPCLPRYASSHAQTSQRVYPQMAPLVGGFPYAYYNFSPSLGPQQVQGQFGLNLGMNFTKSVLVPDVDDLKEQERLKKNSLEIIENDNVKKKNDLLEERLCAVERVDRFGTMDATELCSVPDVNLVEEMKRPRKEINTYQVELGWLRKKREECKGKEYRRRTIKTLESLLVQNSCILIIRENTSSLEAKPKMLTAQCMLKAHNEGVKIPLQNMVVKIEDNALYINSKKPDMN</sequence>
<gene>
    <name evidence="4" type="primary">LOC18586490</name>
</gene>
<dbReference type="Proteomes" id="UP000694886">
    <property type="component" value="Chromosome 10"/>
</dbReference>
<dbReference type="KEGG" id="tcc:18586490"/>
<accession>A0AB32UM19</accession>
<feature type="coiled-coil region" evidence="1">
    <location>
        <begin position="188"/>
        <end position="243"/>
    </location>
</feature>
<evidence type="ECO:0000313" key="3">
    <source>
        <dbReference type="Proteomes" id="UP000694886"/>
    </source>
</evidence>
<dbReference type="RefSeq" id="XP_007009981.2">
    <property type="nucleotide sequence ID" value="XM_007009919.2"/>
</dbReference>
<evidence type="ECO:0000313" key="4">
    <source>
        <dbReference type="RefSeq" id="XP_007009981.2"/>
    </source>
</evidence>
<feature type="region of interest" description="Disordered" evidence="2">
    <location>
        <begin position="135"/>
        <end position="162"/>
    </location>
</feature>
<proteinExistence type="predicted"/>
<dbReference type="GeneID" id="18586490"/>
<reference evidence="4" key="2">
    <citation type="submission" date="2025-08" db="UniProtKB">
        <authorList>
            <consortium name="RefSeq"/>
        </authorList>
    </citation>
    <scope>IDENTIFICATION</scope>
</reference>
<name>A0AB32UM19_THECC</name>
<keyword evidence="1" id="KW-0175">Coiled coil</keyword>
<dbReference type="Gramene" id="Tc10v2_t006920.3">
    <property type="protein sequence ID" value="Tc10v2_p006920.3"/>
    <property type="gene ID" value="Tc10v2_g006920"/>
</dbReference>
<reference evidence="3" key="1">
    <citation type="journal article" date="1997" name="Nucleic Acids Res.">
        <title>tRNAscan-SE: a program for improved detection of transfer RNA genes in genomic sequence.</title>
        <authorList>
            <person name="Lowe T.M."/>
            <person name="Eddy S.R."/>
        </authorList>
    </citation>
    <scope>NUCLEOTIDE SEQUENCE [LARGE SCALE GENOMIC DNA]</scope>
    <source>
        <strain evidence="3">r\B97-61/B2</strain>
    </source>
</reference>
<feature type="compositionally biased region" description="Basic and acidic residues" evidence="2">
    <location>
        <begin position="136"/>
        <end position="146"/>
    </location>
</feature>
<organism evidence="3 4">
    <name type="scientific">Theobroma cacao</name>
    <name type="common">Cacao</name>
    <name type="synonym">Cocoa</name>
    <dbReference type="NCBI Taxonomy" id="3641"/>
    <lineage>
        <taxon>Eukaryota</taxon>
        <taxon>Viridiplantae</taxon>
        <taxon>Streptophyta</taxon>
        <taxon>Embryophyta</taxon>
        <taxon>Tracheophyta</taxon>
        <taxon>Spermatophyta</taxon>
        <taxon>Magnoliopsida</taxon>
        <taxon>eudicotyledons</taxon>
        <taxon>Gunneridae</taxon>
        <taxon>Pentapetalae</taxon>
        <taxon>rosids</taxon>
        <taxon>malvids</taxon>
        <taxon>Malvales</taxon>
        <taxon>Malvaceae</taxon>
        <taxon>Byttnerioideae</taxon>
        <taxon>Theobroma</taxon>
    </lineage>
</organism>
<protein>
    <submittedName>
        <fullName evidence="4">Uncharacterized protein LOC18586490 isoform X1</fullName>
    </submittedName>
</protein>
<evidence type="ECO:0000256" key="1">
    <source>
        <dbReference type="SAM" id="Coils"/>
    </source>
</evidence>
<feature type="coiled-coil region" evidence="1">
    <location>
        <begin position="270"/>
        <end position="304"/>
    </location>
</feature>